<evidence type="ECO:0000313" key="2">
    <source>
        <dbReference type="EMBL" id="CAF5170758.1"/>
    </source>
</evidence>
<comment type="caution">
    <text evidence="2">The sequence shown here is derived from an EMBL/GenBank/DDBJ whole genome shotgun (WGS) entry which is preliminary data.</text>
</comment>
<name>A0A8S3GSA2_9BILA</name>
<protein>
    <submittedName>
        <fullName evidence="2">Uncharacterized protein</fullName>
    </submittedName>
</protein>
<feature type="non-terminal residue" evidence="2">
    <location>
        <position position="1"/>
    </location>
</feature>
<proteinExistence type="predicted"/>
<feature type="compositionally biased region" description="Polar residues" evidence="1">
    <location>
        <begin position="12"/>
        <end position="42"/>
    </location>
</feature>
<reference evidence="2" key="1">
    <citation type="submission" date="2021-02" db="EMBL/GenBank/DDBJ databases">
        <authorList>
            <person name="Nowell W R."/>
        </authorList>
    </citation>
    <scope>NUCLEOTIDE SEQUENCE</scope>
</reference>
<feature type="compositionally biased region" description="Basic and acidic residues" evidence="1">
    <location>
        <begin position="1"/>
        <end position="11"/>
    </location>
</feature>
<evidence type="ECO:0000256" key="1">
    <source>
        <dbReference type="SAM" id="MobiDB-lite"/>
    </source>
</evidence>
<evidence type="ECO:0000313" key="3">
    <source>
        <dbReference type="Proteomes" id="UP000676336"/>
    </source>
</evidence>
<feature type="region of interest" description="Disordered" evidence="1">
    <location>
        <begin position="118"/>
        <end position="147"/>
    </location>
</feature>
<feature type="region of interest" description="Disordered" evidence="1">
    <location>
        <begin position="1"/>
        <end position="63"/>
    </location>
</feature>
<accession>A0A8S3GSA2</accession>
<gene>
    <name evidence="2" type="ORF">SMN809_LOCUS65491</name>
</gene>
<feature type="compositionally biased region" description="Polar residues" evidence="1">
    <location>
        <begin position="118"/>
        <end position="134"/>
    </location>
</feature>
<organism evidence="2 3">
    <name type="scientific">Rotaria magnacalcarata</name>
    <dbReference type="NCBI Taxonomy" id="392030"/>
    <lineage>
        <taxon>Eukaryota</taxon>
        <taxon>Metazoa</taxon>
        <taxon>Spiralia</taxon>
        <taxon>Gnathifera</taxon>
        <taxon>Rotifera</taxon>
        <taxon>Eurotatoria</taxon>
        <taxon>Bdelloidea</taxon>
        <taxon>Philodinida</taxon>
        <taxon>Philodinidae</taxon>
        <taxon>Rotaria</taxon>
    </lineage>
</organism>
<dbReference type="AlphaFoldDB" id="A0A8S3GSA2"/>
<feature type="compositionally biased region" description="Basic residues" evidence="1">
    <location>
        <begin position="52"/>
        <end position="63"/>
    </location>
</feature>
<sequence length="343" mass="40316">MSRNPDDHENNKNVQTNDTQSFIVFVQPTSNRESGTKNSQSGEKSSKDEAKKKKNKCRGNRKLQRYKAKLRKRGFNNEAITALISNYNQANQDQNVVQESTIPNINREHLVPIDNQRTNNQQETSDNGNIQENVRTTKRKRVTKSNNITESLSQISISNIVRKRPRSKTMDNIQEQQELNETTSDWKPKYLKLSDQIFKQMLSKSLSDADKFVQLLDTPEKLKYVRTYAHLLNNVFYLKLEESFWEHYKQVCISESIWSSPMLKNIAKENNLCRFKFKTEVQLEKHYQLIQKRLRTTENNLNQYKQQPIHESIDINTLSTIMTAFVRQGQHKLCAEFERKKLI</sequence>
<dbReference type="EMBL" id="CAJOBI010311427">
    <property type="protein sequence ID" value="CAF5170758.1"/>
    <property type="molecule type" value="Genomic_DNA"/>
</dbReference>
<dbReference type="Proteomes" id="UP000676336">
    <property type="component" value="Unassembled WGS sequence"/>
</dbReference>